<feature type="region of interest" description="Disordered" evidence="1">
    <location>
        <begin position="28"/>
        <end position="109"/>
    </location>
</feature>
<sequence length="109" mass="10591">MTVRRLLTAALLGAALTTAVGCGIRPTAVPVDAGAPASRTACPTPVRVPEAAEPTPELPSAPPTVAPSARPTSTLVPSVRPTPGVASKSPAVLFSASPSSASPSGTACP</sequence>
<keyword evidence="4" id="KW-1185">Reference proteome</keyword>
<dbReference type="PROSITE" id="PS51257">
    <property type="entry name" value="PROKAR_LIPOPROTEIN"/>
    <property type="match status" value="1"/>
</dbReference>
<keyword evidence="2" id="KW-0732">Signal</keyword>
<evidence type="ECO:0000313" key="3">
    <source>
        <dbReference type="EMBL" id="MBB4948853.1"/>
    </source>
</evidence>
<evidence type="ECO:0000256" key="2">
    <source>
        <dbReference type="SAM" id="SignalP"/>
    </source>
</evidence>
<feature type="chain" id="PRO_5031294898" evidence="2">
    <location>
        <begin position="22"/>
        <end position="109"/>
    </location>
</feature>
<dbReference type="EMBL" id="JACHJR010000001">
    <property type="protein sequence ID" value="MBB4948853.1"/>
    <property type="molecule type" value="Genomic_DNA"/>
</dbReference>
<name>A0A7W7WJ70_9ACTN</name>
<dbReference type="Proteomes" id="UP000573327">
    <property type="component" value="Unassembled WGS sequence"/>
</dbReference>
<feature type="compositionally biased region" description="Low complexity" evidence="1">
    <location>
        <begin position="89"/>
        <end position="109"/>
    </location>
</feature>
<gene>
    <name evidence="3" type="ORF">F4556_004388</name>
</gene>
<comment type="caution">
    <text evidence="3">The sequence shown here is derived from an EMBL/GenBank/DDBJ whole genome shotgun (WGS) entry which is preliminary data.</text>
</comment>
<accession>A0A7W7WJ70</accession>
<feature type="compositionally biased region" description="Pro residues" evidence="1">
    <location>
        <begin position="56"/>
        <end position="65"/>
    </location>
</feature>
<evidence type="ECO:0000256" key="1">
    <source>
        <dbReference type="SAM" id="MobiDB-lite"/>
    </source>
</evidence>
<dbReference type="RefSeq" id="WP_184918776.1">
    <property type="nucleotide sequence ID" value="NZ_JACHJR010000001.1"/>
</dbReference>
<dbReference type="AlphaFoldDB" id="A0A7W7WJ70"/>
<reference evidence="3 4" key="1">
    <citation type="submission" date="2020-08" db="EMBL/GenBank/DDBJ databases">
        <title>Sequencing the genomes of 1000 actinobacteria strains.</title>
        <authorList>
            <person name="Klenk H.-P."/>
        </authorList>
    </citation>
    <scope>NUCLEOTIDE SEQUENCE [LARGE SCALE GENOMIC DNA]</scope>
    <source>
        <strain evidence="3 4">DSM 44786</strain>
    </source>
</reference>
<protein>
    <submittedName>
        <fullName evidence="3">Uncharacterized protein</fullName>
    </submittedName>
</protein>
<proteinExistence type="predicted"/>
<evidence type="ECO:0000313" key="4">
    <source>
        <dbReference type="Proteomes" id="UP000573327"/>
    </source>
</evidence>
<feature type="signal peptide" evidence="2">
    <location>
        <begin position="1"/>
        <end position="21"/>
    </location>
</feature>
<organism evidence="3 4">
    <name type="scientific">Kitasatospora gansuensis</name>
    <dbReference type="NCBI Taxonomy" id="258050"/>
    <lineage>
        <taxon>Bacteria</taxon>
        <taxon>Bacillati</taxon>
        <taxon>Actinomycetota</taxon>
        <taxon>Actinomycetes</taxon>
        <taxon>Kitasatosporales</taxon>
        <taxon>Streptomycetaceae</taxon>
        <taxon>Kitasatospora</taxon>
    </lineage>
</organism>